<dbReference type="Proteomes" id="UP000187406">
    <property type="component" value="Unassembled WGS sequence"/>
</dbReference>
<feature type="domain" description="DUF7746" evidence="1">
    <location>
        <begin position="152"/>
        <end position="214"/>
    </location>
</feature>
<dbReference type="Pfam" id="PF24925">
    <property type="entry name" value="DUF7746"/>
    <property type="match status" value="1"/>
</dbReference>
<evidence type="ECO:0000313" key="3">
    <source>
        <dbReference type="Proteomes" id="UP000187406"/>
    </source>
</evidence>
<evidence type="ECO:0000259" key="1">
    <source>
        <dbReference type="Pfam" id="PF24925"/>
    </source>
</evidence>
<feature type="non-terminal residue" evidence="2">
    <location>
        <position position="1"/>
    </location>
</feature>
<dbReference type="OrthoDB" id="1735266at2759"/>
<protein>
    <recommendedName>
        <fullName evidence="1">DUF7746 domain-containing protein</fullName>
    </recommendedName>
</protein>
<name>A0A1Q3BFV1_CEPFO</name>
<dbReference type="InParanoid" id="A0A1Q3BFV1"/>
<dbReference type="PANTHER" id="PTHR33054">
    <property type="entry name" value="CCHC-TYPE DOMAIN-CONTAINING PROTEIN"/>
    <property type="match status" value="1"/>
</dbReference>
<keyword evidence="3" id="KW-1185">Reference proteome</keyword>
<accession>A0A1Q3BFV1</accession>
<dbReference type="EMBL" id="BDDD01000506">
    <property type="protein sequence ID" value="GAV66880.1"/>
    <property type="molecule type" value="Genomic_DNA"/>
</dbReference>
<sequence>IFTNKKTTTTWITTDNKVIEAIHPLSDKIQINIQNSEIQVAPFKLQTENNNTPITTNETNKIIEQNNYTNKHLQTIGSLTRMETLIHKTSSDIKTKPQTSKPHFTPYTIAQSHVRQLTLNEVIQRLQSLIIPETPFPNLQIEERGNFTQASYQSGTIYELNIDGMNEYHIINKLQKMTMVSNAYKIKNASDKVVANLIAGFTGQLKGWWDNVLT</sequence>
<feature type="non-terminal residue" evidence="2">
    <location>
        <position position="214"/>
    </location>
</feature>
<dbReference type="AlphaFoldDB" id="A0A1Q3BFV1"/>
<evidence type="ECO:0000313" key="2">
    <source>
        <dbReference type="EMBL" id="GAV66880.1"/>
    </source>
</evidence>
<dbReference type="InterPro" id="IPR056648">
    <property type="entry name" value="DUF7746"/>
</dbReference>
<dbReference type="PANTHER" id="PTHR33054:SF9">
    <property type="entry name" value="CCHC-TYPE DOMAIN-CONTAINING PROTEIN"/>
    <property type="match status" value="1"/>
</dbReference>
<organism evidence="2 3">
    <name type="scientific">Cephalotus follicularis</name>
    <name type="common">Albany pitcher plant</name>
    <dbReference type="NCBI Taxonomy" id="3775"/>
    <lineage>
        <taxon>Eukaryota</taxon>
        <taxon>Viridiplantae</taxon>
        <taxon>Streptophyta</taxon>
        <taxon>Embryophyta</taxon>
        <taxon>Tracheophyta</taxon>
        <taxon>Spermatophyta</taxon>
        <taxon>Magnoliopsida</taxon>
        <taxon>eudicotyledons</taxon>
        <taxon>Gunneridae</taxon>
        <taxon>Pentapetalae</taxon>
        <taxon>rosids</taxon>
        <taxon>fabids</taxon>
        <taxon>Oxalidales</taxon>
        <taxon>Cephalotaceae</taxon>
        <taxon>Cephalotus</taxon>
    </lineage>
</organism>
<reference evidence="3" key="1">
    <citation type="submission" date="2016-04" db="EMBL/GenBank/DDBJ databases">
        <title>Cephalotus genome sequencing.</title>
        <authorList>
            <person name="Fukushima K."/>
            <person name="Hasebe M."/>
            <person name="Fang X."/>
        </authorList>
    </citation>
    <scope>NUCLEOTIDE SEQUENCE [LARGE SCALE GENOMIC DNA]</scope>
    <source>
        <strain evidence="3">cv. St1</strain>
    </source>
</reference>
<gene>
    <name evidence="2" type="ORF">CFOL_v3_10390</name>
</gene>
<proteinExistence type="predicted"/>
<comment type="caution">
    <text evidence="2">The sequence shown here is derived from an EMBL/GenBank/DDBJ whole genome shotgun (WGS) entry which is preliminary data.</text>
</comment>